<dbReference type="Pfam" id="PF06644">
    <property type="entry name" value="ATP11"/>
    <property type="match status" value="1"/>
</dbReference>
<keyword evidence="7" id="KW-1185">Reference proteome</keyword>
<evidence type="ECO:0008006" key="8">
    <source>
        <dbReference type="Google" id="ProtNLM"/>
    </source>
</evidence>
<name>A0A834NSS0_VESPE</name>
<comment type="caution">
    <text evidence="6">The sequence shown here is derived from an EMBL/GenBank/DDBJ whole genome shotgun (WGS) entry which is preliminary data.</text>
</comment>
<sequence>MTSSFGSFGIIVELHKNFHKKIMISRTKTDEVLENLKSNPYFNKYAKKIAELQQINPDLLSERIEKQEKKMQKKKEKQESSNYQAKAKNKVIQPSHIKEARLSDIMNMDMIRGKTKEEIEQIWTEYHKQKDYICAIMESQQYERIFDCGKKYPLFLLPLPRKQGYEFFLSQFQGNKVYMTSLLWYQTHKENAPECLTLTHYTEFKDSKGIVLMRGEFDLNFLNCQEAQCLANELQLYYTGKSSERLKLLETFNNAPNDFKYNDLIETRRGDTAGDSGGDEASAGSHSGDERKDLWGDRVLVGAVLFGRSFRWEEEEKRSGGKLDHLRGMSSGAKRLVQSLRGRTGGGGRSTGGGGSTRSDGIVGESNVVGSAGSSTSATRLCHYDSGHELDEISVVGGSVAVAGGVVIGPLPTPTTPCHCTAHKYGSGQTLYSIAGLPPAPAAPAHRAHSDPDKKRLIGTYVIGQNRFLGLDWPKNNLRKFERSLIGVVQRRRGKCRALGDANATTEFTKELQCKEKRQHSRGGECSIVGNVGSELWCTTYKHRHRKFLTKREVIFRGCRNLWKHYAILDDVKGLVSLTIEREASRISWKSPWVGLANLMIGTYTYAKLR</sequence>
<dbReference type="EMBL" id="JACSDY010000010">
    <property type="protein sequence ID" value="KAF7417278.1"/>
    <property type="molecule type" value="Genomic_DNA"/>
</dbReference>
<accession>A0A834NSS0</accession>
<evidence type="ECO:0000313" key="6">
    <source>
        <dbReference type="EMBL" id="KAF7417278.1"/>
    </source>
</evidence>
<feature type="compositionally biased region" description="Polar residues" evidence="5">
    <location>
        <begin position="368"/>
        <end position="377"/>
    </location>
</feature>
<dbReference type="AlphaFoldDB" id="A0A834NSS0"/>
<feature type="region of interest" description="Disordered" evidence="5">
    <location>
        <begin position="67"/>
        <end position="88"/>
    </location>
</feature>
<dbReference type="PANTHER" id="PTHR13126:SF0">
    <property type="entry name" value="ATP SYNTHASE MITOCHONDRIAL F1 COMPLEX ASSEMBLY FACTOR 1"/>
    <property type="match status" value="1"/>
</dbReference>
<feature type="region of interest" description="Disordered" evidence="5">
    <location>
        <begin position="340"/>
        <end position="377"/>
    </location>
</feature>
<evidence type="ECO:0000313" key="7">
    <source>
        <dbReference type="Proteomes" id="UP000600918"/>
    </source>
</evidence>
<dbReference type="GO" id="GO:0033615">
    <property type="term" value="P:mitochondrial proton-transporting ATP synthase complex assembly"/>
    <property type="evidence" value="ECO:0007669"/>
    <property type="project" value="TreeGrafter"/>
</dbReference>
<gene>
    <name evidence="6" type="ORF">H0235_011809</name>
</gene>
<evidence type="ECO:0000256" key="2">
    <source>
        <dbReference type="ARBA" id="ARBA00009116"/>
    </source>
</evidence>
<evidence type="ECO:0000256" key="3">
    <source>
        <dbReference type="ARBA" id="ARBA00022946"/>
    </source>
</evidence>
<protein>
    <recommendedName>
        <fullName evidence="8">ATP synthase mitochondrial F1 complex assembly factor 1</fullName>
    </recommendedName>
</protein>
<dbReference type="PANTHER" id="PTHR13126">
    <property type="entry name" value="CHAPERONE ATP11"/>
    <property type="match status" value="1"/>
</dbReference>
<evidence type="ECO:0000256" key="5">
    <source>
        <dbReference type="SAM" id="MobiDB-lite"/>
    </source>
</evidence>
<keyword evidence="4" id="KW-0496">Mitochondrion</keyword>
<reference evidence="6" key="1">
    <citation type="journal article" date="2020" name="G3 (Bethesda)">
        <title>High-Quality Assemblies for Three Invasive Social Wasps from the &lt;i&gt;Vespula&lt;/i&gt; Genus.</title>
        <authorList>
            <person name="Harrop T.W.R."/>
            <person name="Guhlin J."/>
            <person name="McLaughlin G.M."/>
            <person name="Permina E."/>
            <person name="Stockwell P."/>
            <person name="Gilligan J."/>
            <person name="Le Lec M.F."/>
            <person name="Gruber M.A.M."/>
            <person name="Quinn O."/>
            <person name="Lovegrove M."/>
            <person name="Duncan E.J."/>
            <person name="Remnant E.J."/>
            <person name="Van Eeckhoven J."/>
            <person name="Graham B."/>
            <person name="Knapp R.A."/>
            <person name="Langford K.W."/>
            <person name="Kronenberg Z."/>
            <person name="Press M.O."/>
            <person name="Eacker S.M."/>
            <person name="Wilson-Rankin E.E."/>
            <person name="Purcell J."/>
            <person name="Lester P.J."/>
            <person name="Dearden P.K."/>
        </authorList>
    </citation>
    <scope>NUCLEOTIDE SEQUENCE</scope>
    <source>
        <strain evidence="6">Volc-1</strain>
    </source>
</reference>
<organism evidence="6 7">
    <name type="scientific">Vespula pensylvanica</name>
    <name type="common">Western yellow jacket</name>
    <name type="synonym">Wasp</name>
    <dbReference type="NCBI Taxonomy" id="30213"/>
    <lineage>
        <taxon>Eukaryota</taxon>
        <taxon>Metazoa</taxon>
        <taxon>Ecdysozoa</taxon>
        <taxon>Arthropoda</taxon>
        <taxon>Hexapoda</taxon>
        <taxon>Insecta</taxon>
        <taxon>Pterygota</taxon>
        <taxon>Neoptera</taxon>
        <taxon>Endopterygota</taxon>
        <taxon>Hymenoptera</taxon>
        <taxon>Apocrita</taxon>
        <taxon>Aculeata</taxon>
        <taxon>Vespoidea</taxon>
        <taxon>Vespidae</taxon>
        <taxon>Vespinae</taxon>
        <taxon>Vespula</taxon>
    </lineage>
</organism>
<evidence type="ECO:0000256" key="4">
    <source>
        <dbReference type="ARBA" id="ARBA00023128"/>
    </source>
</evidence>
<comment type="similarity">
    <text evidence="2">Belongs to the ATP11 family.</text>
</comment>
<keyword evidence="3" id="KW-0809">Transit peptide</keyword>
<dbReference type="InterPro" id="IPR010591">
    <property type="entry name" value="ATP11"/>
</dbReference>
<feature type="compositionally biased region" description="Gly residues" evidence="5">
    <location>
        <begin position="343"/>
        <end position="356"/>
    </location>
</feature>
<proteinExistence type="inferred from homology"/>
<comment type="subcellular location">
    <subcellularLocation>
        <location evidence="1">Mitochondrion</location>
    </subcellularLocation>
</comment>
<dbReference type="GO" id="GO:0005739">
    <property type="term" value="C:mitochondrion"/>
    <property type="evidence" value="ECO:0007669"/>
    <property type="project" value="UniProtKB-SubCell"/>
</dbReference>
<dbReference type="Proteomes" id="UP000600918">
    <property type="component" value="Unassembled WGS sequence"/>
</dbReference>
<evidence type="ECO:0000256" key="1">
    <source>
        <dbReference type="ARBA" id="ARBA00004173"/>
    </source>
</evidence>
<feature type="region of interest" description="Disordered" evidence="5">
    <location>
        <begin position="270"/>
        <end position="290"/>
    </location>
</feature>